<evidence type="ECO:0000256" key="12">
    <source>
        <dbReference type="ARBA" id="ARBA00023264"/>
    </source>
</evidence>
<keyword evidence="8 13" id="KW-1133">Transmembrane helix</keyword>
<keyword evidence="10 13" id="KW-0472">Membrane</keyword>
<keyword evidence="7" id="KW-0067">ATP-binding</keyword>
<dbReference type="GO" id="GO:0005829">
    <property type="term" value="C:cytosol"/>
    <property type="evidence" value="ECO:0007669"/>
    <property type="project" value="TreeGrafter"/>
</dbReference>
<evidence type="ECO:0000313" key="16">
    <source>
        <dbReference type="Proteomes" id="UP000239649"/>
    </source>
</evidence>
<comment type="subcellular location">
    <subcellularLocation>
        <location evidence="1">Endomembrane system</location>
        <topology evidence="1">Multi-pass membrane protein</topology>
    </subcellularLocation>
</comment>
<feature type="transmembrane region" description="Helical" evidence="13">
    <location>
        <begin position="277"/>
        <end position="295"/>
    </location>
</feature>
<keyword evidence="9" id="KW-0443">Lipid metabolism</keyword>
<evidence type="ECO:0000256" key="6">
    <source>
        <dbReference type="ARBA" id="ARBA00022777"/>
    </source>
</evidence>
<keyword evidence="3" id="KW-0808">Transferase</keyword>
<dbReference type="SUPFAM" id="SSF53633">
    <property type="entry name" value="Carbamate kinase-like"/>
    <property type="match status" value="1"/>
</dbReference>
<dbReference type="InterPro" id="IPR036393">
    <property type="entry name" value="AceGlu_kinase-like_sf"/>
</dbReference>
<reference evidence="15 16" key="1">
    <citation type="journal article" date="2018" name="Plant J.">
        <title>Genome sequences of Chlorella sorokiniana UTEX 1602 and Micractinium conductrix SAG 241.80: implications to maltose excretion by a green alga.</title>
        <authorList>
            <person name="Arriola M.B."/>
            <person name="Velmurugan N."/>
            <person name="Zhang Y."/>
            <person name="Plunkett M.H."/>
            <person name="Hondzo H."/>
            <person name="Barney B.M."/>
        </authorList>
    </citation>
    <scope>NUCLEOTIDE SEQUENCE [LARGE SCALE GENOMIC DNA]</scope>
    <source>
        <strain evidence="15 16">SAG 241.80</strain>
    </source>
</reference>
<dbReference type="Pfam" id="PF00696">
    <property type="entry name" value="AA_kinase"/>
    <property type="match status" value="1"/>
</dbReference>
<protein>
    <submittedName>
        <fullName evidence="15">Amino acid kinase family isoform 1</fullName>
    </submittedName>
</protein>
<evidence type="ECO:0000256" key="8">
    <source>
        <dbReference type="ARBA" id="ARBA00022989"/>
    </source>
</evidence>
<feature type="domain" description="Aspartate/glutamate/uridylate kinase" evidence="14">
    <location>
        <begin position="102"/>
        <end position="156"/>
    </location>
</feature>
<keyword evidence="6 15" id="KW-0418">Kinase</keyword>
<dbReference type="Proteomes" id="UP000239649">
    <property type="component" value="Unassembled WGS sequence"/>
</dbReference>
<evidence type="ECO:0000256" key="7">
    <source>
        <dbReference type="ARBA" id="ARBA00022840"/>
    </source>
</evidence>
<dbReference type="GO" id="GO:0006656">
    <property type="term" value="P:phosphatidylcholine biosynthetic process"/>
    <property type="evidence" value="ECO:0007669"/>
    <property type="project" value="UniProtKB-UniPathway"/>
</dbReference>
<dbReference type="PANTHER" id="PTHR43654:SF1">
    <property type="entry name" value="ISOPENTENYL PHOSPHATE KINASE"/>
    <property type="match status" value="1"/>
</dbReference>
<dbReference type="Pfam" id="PF04191">
    <property type="entry name" value="PEMT"/>
    <property type="match status" value="1"/>
</dbReference>
<keyword evidence="2" id="KW-0444">Lipid biosynthesis</keyword>
<dbReference type="GO" id="GO:0012505">
    <property type="term" value="C:endomembrane system"/>
    <property type="evidence" value="ECO:0007669"/>
    <property type="project" value="UniProtKB-SubCell"/>
</dbReference>
<dbReference type="GO" id="GO:0016301">
    <property type="term" value="F:kinase activity"/>
    <property type="evidence" value="ECO:0007669"/>
    <property type="project" value="UniProtKB-KW"/>
</dbReference>
<keyword evidence="11" id="KW-0594">Phospholipid biosynthesis</keyword>
<dbReference type="EMBL" id="LHPF02000032">
    <property type="protein sequence ID" value="PSC68901.1"/>
    <property type="molecule type" value="Genomic_DNA"/>
</dbReference>
<sequence length="424" mass="44001">MTPSQAAQQQQTQQQGLAIVVKLGGAAITHKQQHEALNAEVLHACAALLAALHTQLSGDGGADATGGGGSSRGVPARLVVVHGAGSFGHQTAAAAGVAAVLDTGLGCTILSGDTVVRRLCQHLQPPVVAFLTNVDGIYDRPPEQPGAQLIARLEVEGDGVEADGNARGDGSSSRTGADEARLGCRAFAADGGVVDSLRTSAATHDTTGGVAIKIREAAAVARLGGEVRIARAGGPAAAAACAPTPLPPCWGGTVVRLQQPLQWHAWFGKNGCRVFEGLAWLLKVFQALAVAYWWLLRRPSGIDFGAVPPTAWAAAALLGGIGQLLNVSIFRAIGHPGVYYGFILGHEIPWHTGFPFNVCPHPQYVGSVATVLGGAALVWSQAPVGLGMLVTYWTLLYVLTGIQEDCFYVPQNTPKYFKLADAKK</sequence>
<keyword evidence="4 13" id="KW-0812">Transmembrane</keyword>
<evidence type="ECO:0000256" key="11">
    <source>
        <dbReference type="ARBA" id="ARBA00023209"/>
    </source>
</evidence>
<name>A0A2P6V487_9CHLO</name>
<accession>A0A2P6V487</accession>
<dbReference type="InterPro" id="IPR007318">
    <property type="entry name" value="Phopholipid_MeTrfase"/>
</dbReference>
<gene>
    <name evidence="15" type="ORF">C2E20_7591</name>
</gene>
<evidence type="ECO:0000256" key="5">
    <source>
        <dbReference type="ARBA" id="ARBA00022741"/>
    </source>
</evidence>
<dbReference type="GO" id="GO:0016114">
    <property type="term" value="P:terpenoid biosynthetic process"/>
    <property type="evidence" value="ECO:0007669"/>
    <property type="project" value="TreeGrafter"/>
</dbReference>
<comment type="caution">
    <text evidence="15">The sequence shown here is derived from an EMBL/GenBank/DDBJ whole genome shotgun (WGS) entry which is preliminary data.</text>
</comment>
<evidence type="ECO:0000259" key="14">
    <source>
        <dbReference type="Pfam" id="PF00696"/>
    </source>
</evidence>
<dbReference type="PANTHER" id="PTHR43654">
    <property type="entry name" value="GLUTAMATE 5-KINASE"/>
    <property type="match status" value="1"/>
</dbReference>
<evidence type="ECO:0000313" key="15">
    <source>
        <dbReference type="EMBL" id="PSC68901.1"/>
    </source>
</evidence>
<evidence type="ECO:0000256" key="1">
    <source>
        <dbReference type="ARBA" id="ARBA00004127"/>
    </source>
</evidence>
<dbReference type="UniPathway" id="UPA00753"/>
<dbReference type="GO" id="GO:0102043">
    <property type="term" value="F:isopentenyl phosphate kinase activity"/>
    <property type="evidence" value="ECO:0007669"/>
    <property type="project" value="TreeGrafter"/>
</dbReference>
<dbReference type="InterPro" id="IPR001048">
    <property type="entry name" value="Asp/Glu/Uridylate_kinase"/>
</dbReference>
<dbReference type="AlphaFoldDB" id="A0A2P6V487"/>
<keyword evidence="12" id="KW-1208">Phospholipid metabolism</keyword>
<dbReference type="GO" id="GO:0005524">
    <property type="term" value="F:ATP binding"/>
    <property type="evidence" value="ECO:0007669"/>
    <property type="project" value="UniProtKB-KW"/>
</dbReference>
<dbReference type="OrthoDB" id="8300106at2759"/>
<organism evidence="15 16">
    <name type="scientific">Micractinium conductrix</name>
    <dbReference type="NCBI Taxonomy" id="554055"/>
    <lineage>
        <taxon>Eukaryota</taxon>
        <taxon>Viridiplantae</taxon>
        <taxon>Chlorophyta</taxon>
        <taxon>core chlorophytes</taxon>
        <taxon>Trebouxiophyceae</taxon>
        <taxon>Chlorellales</taxon>
        <taxon>Chlorellaceae</taxon>
        <taxon>Chlorella clade</taxon>
        <taxon>Micractinium</taxon>
    </lineage>
</organism>
<evidence type="ECO:0000256" key="10">
    <source>
        <dbReference type="ARBA" id="ARBA00023136"/>
    </source>
</evidence>
<evidence type="ECO:0000256" key="3">
    <source>
        <dbReference type="ARBA" id="ARBA00022679"/>
    </source>
</evidence>
<evidence type="ECO:0000256" key="13">
    <source>
        <dbReference type="SAM" id="Phobius"/>
    </source>
</evidence>
<evidence type="ECO:0000256" key="4">
    <source>
        <dbReference type="ARBA" id="ARBA00022692"/>
    </source>
</evidence>
<dbReference type="Gene3D" id="3.40.1160.10">
    <property type="entry name" value="Acetylglutamate kinase-like"/>
    <property type="match status" value="2"/>
</dbReference>
<keyword evidence="5" id="KW-0547">Nucleotide-binding</keyword>
<evidence type="ECO:0000256" key="9">
    <source>
        <dbReference type="ARBA" id="ARBA00023098"/>
    </source>
</evidence>
<proteinExistence type="predicted"/>
<evidence type="ECO:0000256" key="2">
    <source>
        <dbReference type="ARBA" id="ARBA00022516"/>
    </source>
</evidence>
<keyword evidence="16" id="KW-1185">Reference proteome</keyword>